<dbReference type="SUPFAM" id="SSF52833">
    <property type="entry name" value="Thioredoxin-like"/>
    <property type="match status" value="1"/>
</dbReference>
<feature type="non-terminal residue" evidence="3">
    <location>
        <position position="1"/>
    </location>
</feature>
<organism evidence="3">
    <name type="scientific">marine sediment metagenome</name>
    <dbReference type="NCBI Taxonomy" id="412755"/>
    <lineage>
        <taxon>unclassified sequences</taxon>
        <taxon>metagenomes</taxon>
        <taxon>ecological metagenomes</taxon>
    </lineage>
</organism>
<dbReference type="PROSITE" id="PS50404">
    <property type="entry name" value="GST_NTER"/>
    <property type="match status" value="1"/>
</dbReference>
<evidence type="ECO:0000256" key="1">
    <source>
        <dbReference type="SAM" id="MobiDB-lite"/>
    </source>
</evidence>
<comment type="caution">
    <text evidence="3">The sequence shown here is derived from an EMBL/GenBank/DDBJ whole genome shotgun (WGS) entry which is preliminary data.</text>
</comment>
<dbReference type="EMBL" id="LAZR01041990">
    <property type="protein sequence ID" value="KKL10616.1"/>
    <property type="molecule type" value="Genomic_DNA"/>
</dbReference>
<feature type="compositionally biased region" description="Polar residues" evidence="1">
    <location>
        <begin position="1"/>
        <end position="10"/>
    </location>
</feature>
<dbReference type="PROSITE" id="PS51354">
    <property type="entry name" value="GLUTAREDOXIN_2"/>
    <property type="match status" value="1"/>
</dbReference>
<dbReference type="Pfam" id="PF13417">
    <property type="entry name" value="GST_N_3"/>
    <property type="match status" value="1"/>
</dbReference>
<feature type="region of interest" description="Disordered" evidence="1">
    <location>
        <begin position="1"/>
        <end position="43"/>
    </location>
</feature>
<evidence type="ECO:0000313" key="3">
    <source>
        <dbReference type="EMBL" id="KKL10616.1"/>
    </source>
</evidence>
<feature type="compositionally biased region" description="Polar residues" evidence="1">
    <location>
        <begin position="20"/>
        <end position="39"/>
    </location>
</feature>
<evidence type="ECO:0000259" key="2">
    <source>
        <dbReference type="PROSITE" id="PS50404"/>
    </source>
</evidence>
<protein>
    <recommendedName>
        <fullName evidence="2">GST N-terminal domain-containing protein</fullName>
    </recommendedName>
</protein>
<dbReference type="Gene3D" id="3.40.30.10">
    <property type="entry name" value="Glutaredoxin"/>
    <property type="match status" value="1"/>
</dbReference>
<proteinExistence type="predicted"/>
<accession>A0A0F9CY76</accession>
<dbReference type="InterPro" id="IPR004045">
    <property type="entry name" value="Glutathione_S-Trfase_N"/>
</dbReference>
<reference evidence="3" key="1">
    <citation type="journal article" date="2015" name="Nature">
        <title>Complex archaea that bridge the gap between prokaryotes and eukaryotes.</title>
        <authorList>
            <person name="Spang A."/>
            <person name="Saw J.H."/>
            <person name="Jorgensen S.L."/>
            <person name="Zaremba-Niedzwiedzka K."/>
            <person name="Martijn J."/>
            <person name="Lind A.E."/>
            <person name="van Eijk R."/>
            <person name="Schleper C."/>
            <person name="Guy L."/>
            <person name="Ettema T.J."/>
        </authorList>
    </citation>
    <scope>NUCLEOTIDE SEQUENCE</scope>
</reference>
<gene>
    <name evidence="3" type="ORF">LCGC14_2554070</name>
</gene>
<name>A0A0F9CY76_9ZZZZ</name>
<dbReference type="AlphaFoldDB" id="A0A0F9CY76"/>
<dbReference type="InterPro" id="IPR036249">
    <property type="entry name" value="Thioredoxin-like_sf"/>
</dbReference>
<sequence length="167" mass="18871">WPQRALQQRATLHPKHSLRSWGNPTAPTGRQQPNPSSNIPKRPPMRIIHQLLGALILLIDWLTTPKGIKRAEEVQASINEQTKAITLYQYKACPFCVKVRRSMKRQSLAIETRDAKRCETAKKELLAGGGKLKVPCLKVVDAAGSENWMYESKDIIGYLERRFAEAA</sequence>
<feature type="domain" description="GST N-terminal" evidence="2">
    <location>
        <begin position="83"/>
        <end position="167"/>
    </location>
</feature>